<protein>
    <submittedName>
        <fullName evidence="1">Uncharacterized protein</fullName>
    </submittedName>
</protein>
<gene>
    <name evidence="1" type="ORF">TM448A00932_0031</name>
</gene>
<dbReference type="EMBL" id="MT144082">
    <property type="protein sequence ID" value="QJA48403.1"/>
    <property type="molecule type" value="Genomic_DNA"/>
</dbReference>
<accession>A0A6H1ZKF1</accession>
<dbReference type="AlphaFoldDB" id="A0A6H1ZKF1"/>
<proteinExistence type="predicted"/>
<organism evidence="1">
    <name type="scientific">viral metagenome</name>
    <dbReference type="NCBI Taxonomy" id="1070528"/>
    <lineage>
        <taxon>unclassified sequences</taxon>
        <taxon>metagenomes</taxon>
        <taxon>organismal metagenomes</taxon>
    </lineage>
</organism>
<name>A0A6H1ZKF1_9ZZZZ</name>
<evidence type="ECO:0000313" key="1">
    <source>
        <dbReference type="EMBL" id="QJA48403.1"/>
    </source>
</evidence>
<sequence length="50" mass="6679">MNKKKKEIINIPRRPERNIYKKRRKWESKKRRLFDKKRRREELYWIKPFY</sequence>
<reference evidence="1" key="1">
    <citation type="submission" date="2020-03" db="EMBL/GenBank/DDBJ databases">
        <title>The deep terrestrial virosphere.</title>
        <authorList>
            <person name="Holmfeldt K."/>
            <person name="Nilsson E."/>
            <person name="Simone D."/>
            <person name="Lopez-Fernandez M."/>
            <person name="Wu X."/>
            <person name="de Brujin I."/>
            <person name="Lundin D."/>
            <person name="Andersson A."/>
            <person name="Bertilsson S."/>
            <person name="Dopson M."/>
        </authorList>
    </citation>
    <scope>NUCLEOTIDE SEQUENCE</scope>
    <source>
        <strain evidence="1">TM448A00932</strain>
    </source>
</reference>